<feature type="transmembrane region" description="Helical" evidence="7">
    <location>
        <begin position="174"/>
        <end position="192"/>
    </location>
</feature>
<feature type="transmembrane region" description="Helical" evidence="7">
    <location>
        <begin position="368"/>
        <end position="386"/>
    </location>
</feature>
<evidence type="ECO:0000256" key="4">
    <source>
        <dbReference type="ARBA" id="ARBA00022989"/>
    </source>
</evidence>
<evidence type="ECO:0000256" key="3">
    <source>
        <dbReference type="ARBA" id="ARBA00022692"/>
    </source>
</evidence>
<feature type="domain" description="Amino acid transporter transmembrane" evidence="8">
    <location>
        <begin position="63"/>
        <end position="456"/>
    </location>
</feature>
<dbReference type="EMBL" id="JAPQKN010000001">
    <property type="protein sequence ID" value="KAJ5174375.1"/>
    <property type="molecule type" value="Genomic_DNA"/>
</dbReference>
<feature type="region of interest" description="Disordered" evidence="6">
    <location>
        <begin position="28"/>
        <end position="49"/>
    </location>
</feature>
<dbReference type="GO" id="GO:0015179">
    <property type="term" value="F:L-amino acid transmembrane transporter activity"/>
    <property type="evidence" value="ECO:0007669"/>
    <property type="project" value="TreeGrafter"/>
</dbReference>
<feature type="transmembrane region" description="Helical" evidence="7">
    <location>
        <begin position="204"/>
        <end position="226"/>
    </location>
</feature>
<evidence type="ECO:0000313" key="9">
    <source>
        <dbReference type="EMBL" id="KAJ5174375.1"/>
    </source>
</evidence>
<protein>
    <recommendedName>
        <fullName evidence="8">Amino acid transporter transmembrane domain-containing protein</fullName>
    </recommendedName>
</protein>
<dbReference type="InterPro" id="IPR013057">
    <property type="entry name" value="AA_transpt_TM"/>
</dbReference>
<keyword evidence="10" id="KW-1185">Reference proteome</keyword>
<keyword evidence="4 7" id="KW-1133">Transmembrane helix</keyword>
<dbReference type="AlphaFoldDB" id="A0A9W9IBH9"/>
<feature type="transmembrane region" description="Helical" evidence="7">
    <location>
        <begin position="95"/>
        <end position="119"/>
    </location>
</feature>
<evidence type="ECO:0000256" key="7">
    <source>
        <dbReference type="SAM" id="Phobius"/>
    </source>
</evidence>
<evidence type="ECO:0000256" key="2">
    <source>
        <dbReference type="ARBA" id="ARBA00008066"/>
    </source>
</evidence>
<gene>
    <name evidence="9" type="ORF">N7482_000252</name>
</gene>
<sequence length="464" mass="50228">MGNEAINSQLPHHHNAVALDEEKDPTVFQPPKYLDDRDPSSHSSQTEFERDRMIQGSEKFNRLGWKRLTIVLIVEAIALGSLSLPAAFATLGMVAGVICSVVIGLIATYASFIVGAVKIKYPQVENYGDIGRLLLGEAGFWIITAVFVLSLLLGVGSHCLTGIIALVRITESDICTVIFGLVSAIILLLAAIPPTFAELAVLGYIDFASIVIAIGITIIATGVQRAQNPGGLASSTWSAWPKEDADFPKVMVAINNIVFAYSFAPTLPTFMTEMHTPKDYVKSVYLIGFIEIILYTLIGSLVYCFVGQEVQSPALLSAGPLVSRIAFGVALPVIFISGSINTSVIARYLHGHVYRNSVVRYVNTKMGWITWIALVSVLTFLSWIVAEAIPVFSDMLSICAALFNSGLCFYVPSVMWLVLLKDGSLLSGENVRTAFYNGVVFLFGIGVLVCGMYANILNLVSEVK</sequence>
<proteinExistence type="inferred from homology"/>
<evidence type="ECO:0000256" key="5">
    <source>
        <dbReference type="ARBA" id="ARBA00023136"/>
    </source>
</evidence>
<name>A0A9W9IBH9_9EURO</name>
<keyword evidence="3 7" id="KW-0812">Transmembrane</keyword>
<dbReference type="Pfam" id="PF01490">
    <property type="entry name" value="Aa_trans"/>
    <property type="match status" value="1"/>
</dbReference>
<dbReference type="PANTHER" id="PTHR22950:SF8">
    <property type="entry name" value="AMINO ACID TRANSPORTER (EUROFUNG)"/>
    <property type="match status" value="1"/>
</dbReference>
<evidence type="ECO:0000256" key="1">
    <source>
        <dbReference type="ARBA" id="ARBA00004141"/>
    </source>
</evidence>
<evidence type="ECO:0000313" key="10">
    <source>
        <dbReference type="Proteomes" id="UP001149163"/>
    </source>
</evidence>
<reference evidence="9" key="2">
    <citation type="journal article" date="2023" name="IMA Fungus">
        <title>Comparative genomic study of the Penicillium genus elucidates a diverse pangenome and 15 lateral gene transfer events.</title>
        <authorList>
            <person name="Petersen C."/>
            <person name="Sorensen T."/>
            <person name="Nielsen M.R."/>
            <person name="Sondergaard T.E."/>
            <person name="Sorensen J.L."/>
            <person name="Fitzpatrick D.A."/>
            <person name="Frisvad J.C."/>
            <person name="Nielsen K.L."/>
        </authorList>
    </citation>
    <scope>NUCLEOTIDE SEQUENCE</scope>
    <source>
        <strain evidence="9">IBT 26290</strain>
    </source>
</reference>
<keyword evidence="5 7" id="KW-0472">Membrane</keyword>
<organism evidence="9 10">
    <name type="scientific">Penicillium canariense</name>
    <dbReference type="NCBI Taxonomy" id="189055"/>
    <lineage>
        <taxon>Eukaryota</taxon>
        <taxon>Fungi</taxon>
        <taxon>Dikarya</taxon>
        <taxon>Ascomycota</taxon>
        <taxon>Pezizomycotina</taxon>
        <taxon>Eurotiomycetes</taxon>
        <taxon>Eurotiomycetidae</taxon>
        <taxon>Eurotiales</taxon>
        <taxon>Aspergillaceae</taxon>
        <taxon>Penicillium</taxon>
    </lineage>
</organism>
<feature type="transmembrane region" description="Helical" evidence="7">
    <location>
        <begin position="247"/>
        <end position="264"/>
    </location>
</feature>
<evidence type="ECO:0000259" key="8">
    <source>
        <dbReference type="Pfam" id="PF01490"/>
    </source>
</evidence>
<comment type="similarity">
    <text evidence="2">Belongs to the amino acid/polyamine transporter 2 family.</text>
</comment>
<feature type="transmembrane region" description="Helical" evidence="7">
    <location>
        <begin position="327"/>
        <end position="348"/>
    </location>
</feature>
<feature type="transmembrane region" description="Helical" evidence="7">
    <location>
        <begin position="284"/>
        <end position="306"/>
    </location>
</feature>
<feature type="transmembrane region" description="Helical" evidence="7">
    <location>
        <begin position="398"/>
        <end position="419"/>
    </location>
</feature>
<comment type="caution">
    <text evidence="9">The sequence shown here is derived from an EMBL/GenBank/DDBJ whole genome shotgun (WGS) entry which is preliminary data.</text>
</comment>
<dbReference type="Proteomes" id="UP001149163">
    <property type="component" value="Unassembled WGS sequence"/>
</dbReference>
<dbReference type="OrthoDB" id="655540at2759"/>
<dbReference type="GeneID" id="81421553"/>
<dbReference type="RefSeq" id="XP_056545983.1">
    <property type="nucleotide sequence ID" value="XM_056682377.1"/>
</dbReference>
<feature type="transmembrane region" description="Helical" evidence="7">
    <location>
        <begin position="68"/>
        <end position="88"/>
    </location>
</feature>
<feature type="transmembrane region" description="Helical" evidence="7">
    <location>
        <begin position="439"/>
        <end position="460"/>
    </location>
</feature>
<comment type="subcellular location">
    <subcellularLocation>
        <location evidence="1">Membrane</location>
        <topology evidence="1">Multi-pass membrane protein</topology>
    </subcellularLocation>
</comment>
<dbReference type="GO" id="GO:0016020">
    <property type="term" value="C:membrane"/>
    <property type="evidence" value="ECO:0007669"/>
    <property type="project" value="UniProtKB-SubCell"/>
</dbReference>
<reference evidence="9" key="1">
    <citation type="submission" date="2022-11" db="EMBL/GenBank/DDBJ databases">
        <authorList>
            <person name="Petersen C."/>
        </authorList>
    </citation>
    <scope>NUCLEOTIDE SEQUENCE</scope>
    <source>
        <strain evidence="9">IBT 26290</strain>
    </source>
</reference>
<dbReference type="PANTHER" id="PTHR22950">
    <property type="entry name" value="AMINO ACID TRANSPORTER"/>
    <property type="match status" value="1"/>
</dbReference>
<accession>A0A9W9IBH9</accession>
<evidence type="ECO:0000256" key="6">
    <source>
        <dbReference type="SAM" id="MobiDB-lite"/>
    </source>
</evidence>
<feature type="transmembrane region" description="Helical" evidence="7">
    <location>
        <begin position="139"/>
        <end position="167"/>
    </location>
</feature>